<evidence type="ECO:0000256" key="4">
    <source>
        <dbReference type="ARBA" id="ARBA00005093"/>
    </source>
</evidence>
<keyword evidence="9" id="KW-1133">Transmembrane helix</keyword>
<feature type="domain" description="D-glucuronyl C5-epimerase beta-sandwich" evidence="15">
    <location>
        <begin position="227"/>
        <end position="353"/>
    </location>
</feature>
<evidence type="ECO:0000256" key="5">
    <source>
        <dbReference type="ARBA" id="ARBA00005584"/>
    </source>
</evidence>
<evidence type="ECO:0000256" key="10">
    <source>
        <dbReference type="ARBA" id="ARBA00023136"/>
    </source>
</evidence>
<dbReference type="InterPro" id="IPR059154">
    <property type="entry name" value="Glce_b_sandwich"/>
</dbReference>
<dbReference type="EMBL" id="JBGFUD010003543">
    <property type="protein sequence ID" value="MFH4978805.1"/>
    <property type="molecule type" value="Genomic_DNA"/>
</dbReference>
<keyword evidence="11" id="KW-0413">Isomerase</keyword>
<dbReference type="InterPro" id="IPR010598">
    <property type="entry name" value="C5-epim_C"/>
</dbReference>
<name>A0ABD6EGS8_9BILA</name>
<dbReference type="PANTHER" id="PTHR13174:SF3">
    <property type="entry name" value="D-GLUCURONYL C5-EPIMERASE"/>
    <property type="match status" value="1"/>
</dbReference>
<evidence type="ECO:0000313" key="16">
    <source>
        <dbReference type="EMBL" id="MFH4978805.1"/>
    </source>
</evidence>
<reference evidence="16 17" key="1">
    <citation type="submission" date="2024-08" db="EMBL/GenBank/DDBJ databases">
        <title>Gnathostoma spinigerum genome.</title>
        <authorList>
            <person name="Gonzalez-Bertolin B."/>
            <person name="Monzon S."/>
            <person name="Zaballos A."/>
            <person name="Jimenez P."/>
            <person name="Dekumyoy P."/>
            <person name="Varona S."/>
            <person name="Cuesta I."/>
            <person name="Sumanam S."/>
            <person name="Adisakwattana P."/>
            <person name="Gasser R.B."/>
            <person name="Hernandez-Gonzalez A."/>
            <person name="Young N.D."/>
            <person name="Perteguer M.J."/>
        </authorList>
    </citation>
    <scope>NUCLEOTIDE SEQUENCE [LARGE SCALE GENOMIC DNA]</scope>
    <source>
        <strain evidence="16">AL3</strain>
        <tissue evidence="16">Liver</tissue>
    </source>
</reference>
<comment type="pathway">
    <text evidence="4">Glycan metabolism; heparan sulfate biosynthesis.</text>
</comment>
<dbReference type="SUPFAM" id="SSF48208">
    <property type="entry name" value="Six-hairpin glycosidases"/>
    <property type="match status" value="1"/>
</dbReference>
<evidence type="ECO:0000256" key="11">
    <source>
        <dbReference type="ARBA" id="ARBA00023235"/>
    </source>
</evidence>
<evidence type="ECO:0000259" key="15">
    <source>
        <dbReference type="Pfam" id="PF21174"/>
    </source>
</evidence>
<organism evidence="16 17">
    <name type="scientific">Gnathostoma spinigerum</name>
    <dbReference type="NCBI Taxonomy" id="75299"/>
    <lineage>
        <taxon>Eukaryota</taxon>
        <taxon>Metazoa</taxon>
        <taxon>Ecdysozoa</taxon>
        <taxon>Nematoda</taxon>
        <taxon>Chromadorea</taxon>
        <taxon>Rhabditida</taxon>
        <taxon>Spirurina</taxon>
        <taxon>Gnathostomatomorpha</taxon>
        <taxon>Gnathostomatoidea</taxon>
        <taxon>Gnathostomatidae</taxon>
        <taxon>Gnathostoma</taxon>
    </lineage>
</organism>
<evidence type="ECO:0000259" key="14">
    <source>
        <dbReference type="Pfam" id="PF06662"/>
    </source>
</evidence>
<keyword evidence="7" id="KW-0812">Transmembrane</keyword>
<evidence type="ECO:0000256" key="13">
    <source>
        <dbReference type="SAM" id="SignalP"/>
    </source>
</evidence>
<sequence length="580" mass="65869">MLRFSTRSFFILLISAISLYILAHNALTSEPFTVRSISTFNPCNRLEISTAHNSFSNRLQQVECIVDGSTRYQCISDGTDVYFPFDKFLKKRFDISGKHSKNISKNRTVFEWSTSYAKIRLPDSAPYDPFGAFGHFAQYSVETRDRVRCINGKFGVPMSVQWQAEPYFYPIQIAQYALQHYSRNKTGGSEWRISVGNSQSDWNIHDNVRLSITFSHDLATFVTSLKAKGLSGSAELRLNSDTSLNIVSFKWMPQGLASFTVRVRLVEFQSDVLLNYILKNDSRCVWFDPKASATSYNYALDYQPISSDWNYIVRDILVDTGRAISSTSSPKHKLSSQPHPGDISLVSITFRGNLSLYGLQQRSSAHMDHFFTGAEWLLSNQDSRGGWPVPAERSIADKRLILKAGWHSAMAQGHALSVLTRAYGVTKDEKFLQSAARALALFRTPVSEGGIRNELFGHAWYEEYPTTPGTYVLNGFMYSLIGLYDFMSVNHEQSVEAEKLFKDGLSSLIKFLPLFDTGSGSIYDLRHIGLQTAPNLARWDYHAVHIYLLKWLFNLTKRKELDDVAVRWISYAKGHRAKHN</sequence>
<keyword evidence="13" id="KW-0732">Signal</keyword>
<evidence type="ECO:0000256" key="1">
    <source>
        <dbReference type="ARBA" id="ARBA00000434"/>
    </source>
</evidence>
<feature type="domain" description="D-glucuronyl C5-epimerase C-terminal" evidence="14">
    <location>
        <begin position="381"/>
        <end position="570"/>
    </location>
</feature>
<evidence type="ECO:0000256" key="12">
    <source>
        <dbReference type="ARBA" id="ARBA00037847"/>
    </source>
</evidence>
<evidence type="ECO:0000256" key="9">
    <source>
        <dbReference type="ARBA" id="ARBA00022989"/>
    </source>
</evidence>
<evidence type="ECO:0000256" key="7">
    <source>
        <dbReference type="ARBA" id="ARBA00022692"/>
    </source>
</evidence>
<comment type="subcellular location">
    <subcellularLocation>
        <location evidence="12">Endomembrane system</location>
        <topology evidence="12">Single-pass membrane protein</topology>
    </subcellularLocation>
    <subcellularLocation>
        <location evidence="2">Membrane</location>
        <topology evidence="2">Single-pass type II membrane protein</topology>
    </subcellularLocation>
</comment>
<keyword evidence="10" id="KW-0472">Membrane</keyword>
<accession>A0ABD6EGS8</accession>
<dbReference type="PANTHER" id="PTHR13174">
    <property type="entry name" value="D-GLUCURONYL C5-EPIMERASE"/>
    <property type="match status" value="1"/>
</dbReference>
<comment type="caution">
    <text evidence="16">The sequence shown here is derived from an EMBL/GenBank/DDBJ whole genome shotgun (WGS) entry which is preliminary data.</text>
</comment>
<protein>
    <recommendedName>
        <fullName evidence="6">heparosan-N-sulfate-glucuronate 5-epimerase</fullName>
        <ecNumber evidence="6">5.1.3.17</ecNumber>
    </recommendedName>
</protein>
<evidence type="ECO:0000313" key="17">
    <source>
        <dbReference type="Proteomes" id="UP001608902"/>
    </source>
</evidence>
<keyword evidence="17" id="KW-1185">Reference proteome</keyword>
<evidence type="ECO:0000256" key="6">
    <source>
        <dbReference type="ARBA" id="ARBA00012087"/>
    </source>
</evidence>
<dbReference type="AlphaFoldDB" id="A0ABD6EGS8"/>
<proteinExistence type="inferred from homology"/>
<evidence type="ECO:0000256" key="2">
    <source>
        <dbReference type="ARBA" id="ARBA00004606"/>
    </source>
</evidence>
<comment type="pathway">
    <text evidence="3">Glycan metabolism; heparin biosynthesis.</text>
</comment>
<gene>
    <name evidence="16" type="ORF">AB6A40_005514</name>
</gene>
<evidence type="ECO:0000256" key="3">
    <source>
        <dbReference type="ARBA" id="ARBA00004841"/>
    </source>
</evidence>
<comment type="catalytic activity">
    <reaction evidence="1">
        <text>[heparosan-N-sulfate](n) = [heparan-N-sulfate](n)</text>
        <dbReference type="Rhea" id="RHEA:20197"/>
        <dbReference type="Rhea" id="RHEA-COMP:9556"/>
        <dbReference type="Rhea" id="RHEA-COMP:9557"/>
        <dbReference type="ChEBI" id="CHEBI:58041"/>
        <dbReference type="ChEBI" id="CHEBI:58287"/>
        <dbReference type="EC" id="5.1.3.17"/>
    </reaction>
</comment>
<dbReference type="GO" id="GO:0047464">
    <property type="term" value="F:heparosan-N-sulfate-glucuronate 5-epimerase activity"/>
    <property type="evidence" value="ECO:0007669"/>
    <property type="project" value="UniProtKB-EC"/>
</dbReference>
<evidence type="ECO:0000256" key="8">
    <source>
        <dbReference type="ARBA" id="ARBA00022968"/>
    </source>
</evidence>
<dbReference type="Pfam" id="PF21174">
    <property type="entry name" value="Glce_b_sandwich"/>
    <property type="match status" value="1"/>
</dbReference>
<comment type="similarity">
    <text evidence="5">Belongs to the D-glucuronyl C5-epimerase family.</text>
</comment>
<feature type="signal peptide" evidence="13">
    <location>
        <begin position="1"/>
        <end position="23"/>
    </location>
</feature>
<dbReference type="InterPro" id="IPR039721">
    <property type="entry name" value="C5-epimerase"/>
</dbReference>
<feature type="chain" id="PRO_5044768087" description="heparosan-N-sulfate-glucuronate 5-epimerase" evidence="13">
    <location>
        <begin position="24"/>
        <end position="580"/>
    </location>
</feature>
<dbReference type="InterPro" id="IPR008928">
    <property type="entry name" value="6-hairpin_glycosidase_sf"/>
</dbReference>
<keyword evidence="8" id="KW-0735">Signal-anchor</keyword>
<dbReference type="Proteomes" id="UP001608902">
    <property type="component" value="Unassembled WGS sequence"/>
</dbReference>
<dbReference type="Pfam" id="PF06662">
    <property type="entry name" value="C5-epim_C"/>
    <property type="match status" value="1"/>
</dbReference>
<dbReference type="EC" id="5.1.3.17" evidence="6"/>